<evidence type="ECO:0000256" key="5">
    <source>
        <dbReference type="SAM" id="Phobius"/>
    </source>
</evidence>
<accession>A0A9X3MZ14</accession>
<evidence type="ECO:0000256" key="4">
    <source>
        <dbReference type="ARBA" id="ARBA00023136"/>
    </source>
</evidence>
<evidence type="ECO:0000313" key="7">
    <source>
        <dbReference type="EMBL" id="MDA0164246.1"/>
    </source>
</evidence>
<feature type="transmembrane region" description="Helical" evidence="5">
    <location>
        <begin position="437"/>
        <end position="459"/>
    </location>
</feature>
<name>A0A9X3MZ14_9ACTN</name>
<reference evidence="7" key="1">
    <citation type="submission" date="2022-10" db="EMBL/GenBank/DDBJ databases">
        <title>The WGS of Solirubrobacter ginsenosidimutans DSM 21036.</title>
        <authorList>
            <person name="Jiang Z."/>
        </authorList>
    </citation>
    <scope>NUCLEOTIDE SEQUENCE</scope>
    <source>
        <strain evidence="7">DSM 21036</strain>
    </source>
</reference>
<feature type="transmembrane region" description="Helical" evidence="5">
    <location>
        <begin position="211"/>
        <end position="233"/>
    </location>
</feature>
<feature type="transmembrane region" description="Helical" evidence="5">
    <location>
        <begin position="49"/>
        <end position="66"/>
    </location>
</feature>
<evidence type="ECO:0000313" key="8">
    <source>
        <dbReference type="Proteomes" id="UP001149140"/>
    </source>
</evidence>
<dbReference type="Proteomes" id="UP001149140">
    <property type="component" value="Unassembled WGS sequence"/>
</dbReference>
<feature type="transmembrane region" description="Helical" evidence="5">
    <location>
        <begin position="140"/>
        <end position="159"/>
    </location>
</feature>
<feature type="transmembrane region" description="Helical" evidence="5">
    <location>
        <begin position="179"/>
        <end position="199"/>
    </location>
</feature>
<dbReference type="Pfam" id="PF07690">
    <property type="entry name" value="MFS_1"/>
    <property type="match status" value="1"/>
</dbReference>
<evidence type="ECO:0000256" key="3">
    <source>
        <dbReference type="ARBA" id="ARBA00022989"/>
    </source>
</evidence>
<keyword evidence="3 5" id="KW-1133">Transmembrane helix</keyword>
<dbReference type="GO" id="GO:0005886">
    <property type="term" value="C:plasma membrane"/>
    <property type="evidence" value="ECO:0007669"/>
    <property type="project" value="UniProtKB-SubCell"/>
</dbReference>
<dbReference type="InterPro" id="IPR036259">
    <property type="entry name" value="MFS_trans_sf"/>
</dbReference>
<evidence type="ECO:0000256" key="2">
    <source>
        <dbReference type="ARBA" id="ARBA00022692"/>
    </source>
</evidence>
<dbReference type="Gene3D" id="1.20.1250.20">
    <property type="entry name" value="MFS general substrate transporter like domains"/>
    <property type="match status" value="2"/>
</dbReference>
<dbReference type="PROSITE" id="PS00217">
    <property type="entry name" value="SUGAR_TRANSPORT_2"/>
    <property type="match status" value="1"/>
</dbReference>
<feature type="transmembrane region" description="Helical" evidence="5">
    <location>
        <begin position="313"/>
        <end position="333"/>
    </location>
</feature>
<dbReference type="GO" id="GO:0022857">
    <property type="term" value="F:transmembrane transporter activity"/>
    <property type="evidence" value="ECO:0007669"/>
    <property type="project" value="InterPro"/>
</dbReference>
<organism evidence="7 8">
    <name type="scientific">Solirubrobacter ginsenosidimutans</name>
    <dbReference type="NCBI Taxonomy" id="490573"/>
    <lineage>
        <taxon>Bacteria</taxon>
        <taxon>Bacillati</taxon>
        <taxon>Actinomycetota</taxon>
        <taxon>Thermoleophilia</taxon>
        <taxon>Solirubrobacterales</taxon>
        <taxon>Solirubrobacteraceae</taxon>
        <taxon>Solirubrobacter</taxon>
    </lineage>
</organism>
<feature type="domain" description="Major facilitator superfamily (MFS) profile" evidence="6">
    <location>
        <begin position="10"/>
        <end position="463"/>
    </location>
</feature>
<dbReference type="PROSITE" id="PS50850">
    <property type="entry name" value="MFS"/>
    <property type="match status" value="1"/>
</dbReference>
<evidence type="ECO:0000259" key="6">
    <source>
        <dbReference type="PROSITE" id="PS50850"/>
    </source>
</evidence>
<feature type="transmembrane region" description="Helical" evidence="5">
    <location>
        <begin position="280"/>
        <end position="301"/>
    </location>
</feature>
<feature type="transmembrane region" description="Helical" evidence="5">
    <location>
        <begin position="239"/>
        <end position="259"/>
    </location>
</feature>
<comment type="caution">
    <text evidence="7">The sequence shown here is derived from an EMBL/GenBank/DDBJ whole genome shotgun (WGS) entry which is preliminary data.</text>
</comment>
<dbReference type="RefSeq" id="WP_270043498.1">
    <property type="nucleotide sequence ID" value="NZ_JAPDOD010000032.1"/>
</dbReference>
<keyword evidence="4 5" id="KW-0472">Membrane</keyword>
<keyword evidence="8" id="KW-1185">Reference proteome</keyword>
<dbReference type="PANTHER" id="PTHR11662:SF399">
    <property type="entry name" value="FI19708P1-RELATED"/>
    <property type="match status" value="1"/>
</dbReference>
<dbReference type="InterPro" id="IPR020846">
    <property type="entry name" value="MFS_dom"/>
</dbReference>
<keyword evidence="2 5" id="KW-0812">Transmembrane</keyword>
<dbReference type="AlphaFoldDB" id="A0A9X3MZ14"/>
<sequence length="487" mass="51217">MRTWPAYRTLWVFLLLGWTVSAADRALTGPVVTWMIDNNVGFLADSDKPYALGGLIGGLFFAGYMLTQFPGGYLGDKYGHRTIITISLVWAGIATMVSGIISGLVAFIAVRVITGLGEGTFYSNDRSLIAEQTPQEKRSLGMGVVITGLALGITIATVFTPDLIDLGGKVFAADQAWRMPFLVLGAATLVVGVSIAVYFRRQQHGLPYARATLHMLGFAAIGLAAIMAVYFVGDAAGLSDLWIAILEVALALMLVGFVFTRRNTDVGVVLKSRDLVLINLAFIAVLWNLWFFGFWSVSIVADAAGSSFGRSALIAAFNAGAGILGFPVGGWLSDVAVRHGGGRKPLLIAFTSAQFVLTLIFGFVIAAGGASIWLMAALLFSASTFFNAMQPIAHAMIADIAAPEHHGAAFGMNNLIGEIGAVLSPAVSGALRDATGGWSAAIFVDAGLILGAIVLFLFVREAARSEVGPTGRFRRAPSPATVSSSTG</sequence>
<dbReference type="InterPro" id="IPR050382">
    <property type="entry name" value="MFS_Na/Anion_cotransporter"/>
</dbReference>
<comment type="subcellular location">
    <subcellularLocation>
        <location evidence="1">Cell membrane</location>
        <topology evidence="1">Multi-pass membrane protein</topology>
    </subcellularLocation>
</comment>
<dbReference type="PANTHER" id="PTHR11662">
    <property type="entry name" value="SOLUTE CARRIER FAMILY 17"/>
    <property type="match status" value="1"/>
</dbReference>
<protein>
    <submittedName>
        <fullName evidence="7">MFS transporter</fullName>
    </submittedName>
</protein>
<gene>
    <name evidence="7" type="ORF">OM076_28505</name>
</gene>
<evidence type="ECO:0000256" key="1">
    <source>
        <dbReference type="ARBA" id="ARBA00004651"/>
    </source>
</evidence>
<feature type="transmembrane region" description="Helical" evidence="5">
    <location>
        <begin position="345"/>
        <end position="366"/>
    </location>
</feature>
<proteinExistence type="predicted"/>
<dbReference type="InterPro" id="IPR005829">
    <property type="entry name" value="Sugar_transporter_CS"/>
</dbReference>
<dbReference type="EMBL" id="JAPDOD010000032">
    <property type="protein sequence ID" value="MDA0164246.1"/>
    <property type="molecule type" value="Genomic_DNA"/>
</dbReference>
<dbReference type="InterPro" id="IPR011701">
    <property type="entry name" value="MFS"/>
</dbReference>
<dbReference type="SUPFAM" id="SSF103473">
    <property type="entry name" value="MFS general substrate transporter"/>
    <property type="match status" value="1"/>
</dbReference>